<feature type="binding site" evidence="3">
    <location>
        <position position="367"/>
    </location>
    <ligand>
        <name>Mn(2+)</name>
        <dbReference type="ChEBI" id="CHEBI:29035"/>
        <label>2</label>
    </ligand>
</feature>
<gene>
    <name evidence="4" type="primary">amaA</name>
    <name evidence="4" type="ORF">CB4_03459</name>
</gene>
<keyword evidence="3" id="KW-0479">Metal-binding</keyword>
<evidence type="ECO:0000313" key="4">
    <source>
        <dbReference type="EMBL" id="BAU29272.1"/>
    </source>
</evidence>
<proteinExistence type="inferred from homology"/>
<comment type="similarity">
    <text evidence="1">Belongs to the peptidase M20 family.</text>
</comment>
<name>A0A0U4WLL0_9BACL</name>
<dbReference type="PIRSF" id="PIRSF005962">
    <property type="entry name" value="Pept_M20D_amidohydro"/>
    <property type="match status" value="1"/>
</dbReference>
<feature type="binding site" evidence="3">
    <location>
        <position position="170"/>
    </location>
    <ligand>
        <name>Mn(2+)</name>
        <dbReference type="ChEBI" id="CHEBI:29035"/>
        <label>2</label>
    </ligand>
</feature>
<dbReference type="GO" id="GO:0004046">
    <property type="term" value="F:aminoacylase activity"/>
    <property type="evidence" value="ECO:0007669"/>
    <property type="project" value="UniProtKB-EC"/>
</dbReference>
<feature type="binding site" evidence="3">
    <location>
        <position position="109"/>
    </location>
    <ligand>
        <name>Mn(2+)</name>
        <dbReference type="ChEBI" id="CHEBI:29035"/>
        <label>2</label>
    </ligand>
</feature>
<dbReference type="PANTHER" id="PTHR11014:SF63">
    <property type="entry name" value="METALLOPEPTIDASE, PUTATIVE (AFU_ORTHOLOGUE AFUA_6G09600)-RELATED"/>
    <property type="match status" value="1"/>
</dbReference>
<evidence type="ECO:0000256" key="2">
    <source>
        <dbReference type="ARBA" id="ARBA00022801"/>
    </source>
</evidence>
<evidence type="ECO:0000256" key="3">
    <source>
        <dbReference type="PIRSR" id="PIRSR005962-1"/>
    </source>
</evidence>
<dbReference type="GO" id="GO:0046872">
    <property type="term" value="F:metal ion binding"/>
    <property type="evidence" value="ECO:0007669"/>
    <property type="project" value="UniProtKB-KW"/>
</dbReference>
<dbReference type="RefSeq" id="WP_096466962.1">
    <property type="nucleotide sequence ID" value="NZ_AP017312.1"/>
</dbReference>
<dbReference type="KEGG" id="asoc:CB4_03459"/>
<dbReference type="Pfam" id="PF07687">
    <property type="entry name" value="M20_dimer"/>
    <property type="match status" value="1"/>
</dbReference>
<dbReference type="SUPFAM" id="SSF53187">
    <property type="entry name" value="Zn-dependent exopeptidases"/>
    <property type="match status" value="1"/>
</dbReference>
<evidence type="ECO:0000313" key="5">
    <source>
        <dbReference type="Proteomes" id="UP000217696"/>
    </source>
</evidence>
<organism evidence="4 5">
    <name type="scientific">Aneurinibacillus soli</name>
    <dbReference type="NCBI Taxonomy" id="1500254"/>
    <lineage>
        <taxon>Bacteria</taxon>
        <taxon>Bacillati</taxon>
        <taxon>Bacillota</taxon>
        <taxon>Bacilli</taxon>
        <taxon>Bacillales</taxon>
        <taxon>Paenibacillaceae</taxon>
        <taxon>Aneurinibacillus group</taxon>
        <taxon>Aneurinibacillus</taxon>
    </lineage>
</organism>
<dbReference type="Proteomes" id="UP000217696">
    <property type="component" value="Chromosome"/>
</dbReference>
<dbReference type="Gene3D" id="3.30.70.360">
    <property type="match status" value="1"/>
</dbReference>
<sequence>MAETANDVHGRIEAVVNEQTAWITEVRRYLHRYPELSHQESKTVVYIRKQLESMGLTTSTYTGKDVIAYIDGNRPGKTVALRADIDALPIEEETGLPFASETPGVMHACGHDGHTAILLGAAKALVALAGDFAGRIKLVFQHAEEVVPGGARELVEAGVLEDVDAIFGLHLWQNVDSGRMEACPGPIMAGSDSFTIRIQGVGGHGSMPHLTTDPIVIAAHLVTQLQTVVSRSLNPLYPAVISVGQIHAGDTYNIIPDTAMIQGTVRYFHPDVQEQIPGLIERVMNGACASFGASASFEYVKGDPSVVNDPEMNAIVEQVGRTIMGADKVDVAVPSMAGEDFSYYLQQVPGAYFFLGIRNEEAAYSHHHPRFTIDEAMLAVGSKLLAGIGITCANRS</sequence>
<dbReference type="AlphaFoldDB" id="A0A0U4WLL0"/>
<dbReference type="SUPFAM" id="SSF55031">
    <property type="entry name" value="Bacterial exopeptidase dimerisation domain"/>
    <property type="match status" value="1"/>
</dbReference>
<keyword evidence="5" id="KW-1185">Reference proteome</keyword>
<dbReference type="InterPro" id="IPR036264">
    <property type="entry name" value="Bact_exopeptidase_dim_dom"/>
</dbReference>
<dbReference type="PANTHER" id="PTHR11014">
    <property type="entry name" value="PEPTIDASE M20 FAMILY MEMBER"/>
    <property type="match status" value="1"/>
</dbReference>
<keyword evidence="2 4" id="KW-0378">Hydrolase</keyword>
<dbReference type="InterPro" id="IPR002933">
    <property type="entry name" value="Peptidase_M20"/>
</dbReference>
<comment type="cofactor">
    <cofactor evidence="3">
        <name>Mn(2+)</name>
        <dbReference type="ChEBI" id="CHEBI:29035"/>
    </cofactor>
    <text evidence="3">The Mn(2+) ion enhances activity.</text>
</comment>
<feature type="binding site" evidence="3">
    <location>
        <position position="145"/>
    </location>
    <ligand>
        <name>Mn(2+)</name>
        <dbReference type="ChEBI" id="CHEBI:29035"/>
        <label>2</label>
    </ligand>
</feature>
<dbReference type="InterPro" id="IPR017439">
    <property type="entry name" value="Amidohydrolase"/>
</dbReference>
<dbReference type="Pfam" id="PF01546">
    <property type="entry name" value="Peptidase_M20"/>
    <property type="match status" value="1"/>
</dbReference>
<feature type="binding site" evidence="3">
    <location>
        <position position="111"/>
    </location>
    <ligand>
        <name>Mn(2+)</name>
        <dbReference type="ChEBI" id="CHEBI:29035"/>
        <label>2</label>
    </ligand>
</feature>
<protein>
    <submittedName>
        <fullName evidence="4">N-acyl-L-amino acid amidohydrolase</fullName>
        <ecNumber evidence="4">3.5.1.14</ecNumber>
    </submittedName>
</protein>
<dbReference type="EMBL" id="AP017312">
    <property type="protein sequence ID" value="BAU29272.1"/>
    <property type="molecule type" value="Genomic_DNA"/>
</dbReference>
<keyword evidence="3" id="KW-0464">Manganese</keyword>
<dbReference type="FunFam" id="3.30.70.360:FF:000014">
    <property type="entry name" value="N-acyl-L-amino acid amidohydrolase"/>
    <property type="match status" value="1"/>
</dbReference>
<dbReference type="EC" id="3.5.1.14" evidence="4"/>
<dbReference type="Gene3D" id="3.40.630.10">
    <property type="entry name" value="Zn peptidases"/>
    <property type="match status" value="1"/>
</dbReference>
<dbReference type="NCBIfam" id="TIGR01891">
    <property type="entry name" value="amidohydrolases"/>
    <property type="match status" value="1"/>
</dbReference>
<dbReference type="InterPro" id="IPR011650">
    <property type="entry name" value="Peptidase_M20_dimer"/>
</dbReference>
<evidence type="ECO:0000256" key="1">
    <source>
        <dbReference type="ARBA" id="ARBA00006153"/>
    </source>
</evidence>
<accession>A0A0U4WLL0</accession>
<dbReference type="OrthoDB" id="9776731at2"/>
<reference evidence="4 5" key="1">
    <citation type="submission" date="2015-12" db="EMBL/GenBank/DDBJ databases">
        <title>Genome sequence of Aneurinibacillus soli.</title>
        <authorList>
            <person name="Lee J.S."/>
            <person name="Lee K.C."/>
            <person name="Kim K.K."/>
            <person name="Lee B.W."/>
        </authorList>
    </citation>
    <scope>NUCLEOTIDE SEQUENCE [LARGE SCALE GENOMIC DNA]</scope>
    <source>
        <strain evidence="4 5">CB4</strain>
    </source>
</reference>